<proteinExistence type="inferred from homology"/>
<dbReference type="AlphaFoldDB" id="A0AA39CL28"/>
<dbReference type="Pfam" id="PF14749">
    <property type="entry name" value="Acyl-CoA_ox_N"/>
    <property type="match status" value="1"/>
</dbReference>
<dbReference type="GO" id="GO:0071949">
    <property type="term" value="F:FAD binding"/>
    <property type="evidence" value="ECO:0007669"/>
    <property type="project" value="InterPro"/>
</dbReference>
<dbReference type="GO" id="GO:0003997">
    <property type="term" value="F:acyl-CoA oxidase activity"/>
    <property type="evidence" value="ECO:0007669"/>
    <property type="project" value="UniProtKB-EC"/>
</dbReference>
<dbReference type="GO" id="GO:0055088">
    <property type="term" value="P:lipid homeostasis"/>
    <property type="evidence" value="ECO:0007669"/>
    <property type="project" value="TreeGrafter"/>
</dbReference>
<dbReference type="InterPro" id="IPR029320">
    <property type="entry name" value="Acyl-CoA_ox_N"/>
</dbReference>
<dbReference type="Gene3D" id="2.40.110.10">
    <property type="entry name" value="Butyryl-CoA Dehydrogenase, subunit A, domain 2"/>
    <property type="match status" value="1"/>
</dbReference>
<dbReference type="InterPro" id="IPR055060">
    <property type="entry name" value="ACOX_C_alpha1"/>
</dbReference>
<dbReference type="InterPro" id="IPR009100">
    <property type="entry name" value="AcylCoA_DH/oxidase_NM_dom_sf"/>
</dbReference>
<organism evidence="18 19">
    <name type="scientific">Cladophialophora chaetospira</name>
    <dbReference type="NCBI Taxonomy" id="386627"/>
    <lineage>
        <taxon>Eukaryota</taxon>
        <taxon>Fungi</taxon>
        <taxon>Dikarya</taxon>
        <taxon>Ascomycota</taxon>
        <taxon>Pezizomycotina</taxon>
        <taxon>Eurotiomycetes</taxon>
        <taxon>Chaetothyriomycetidae</taxon>
        <taxon>Chaetothyriales</taxon>
        <taxon>Herpotrichiellaceae</taxon>
        <taxon>Cladophialophora</taxon>
    </lineage>
</organism>
<evidence type="ECO:0000256" key="5">
    <source>
        <dbReference type="ARBA" id="ARBA00006288"/>
    </source>
</evidence>
<feature type="binding site" evidence="14">
    <location>
        <position position="158"/>
    </location>
    <ligand>
        <name>FAD</name>
        <dbReference type="ChEBI" id="CHEBI:57692"/>
    </ligand>
</feature>
<comment type="pathway">
    <text evidence="4">Lipid metabolism; peroxisomal fatty acid beta-oxidation.</text>
</comment>
<evidence type="ECO:0000313" key="18">
    <source>
        <dbReference type="EMBL" id="KAJ9612215.1"/>
    </source>
</evidence>
<dbReference type="SUPFAM" id="SSF47203">
    <property type="entry name" value="Acyl-CoA dehydrogenase C-terminal domain-like"/>
    <property type="match status" value="2"/>
</dbReference>
<dbReference type="Proteomes" id="UP001172673">
    <property type="component" value="Unassembled WGS sequence"/>
</dbReference>
<dbReference type="InterPro" id="IPR002655">
    <property type="entry name" value="Acyl-CoA_oxidase_C"/>
</dbReference>
<evidence type="ECO:0000313" key="19">
    <source>
        <dbReference type="Proteomes" id="UP001172673"/>
    </source>
</evidence>
<dbReference type="PIRSF" id="PIRSF000168">
    <property type="entry name" value="Acyl-CoA_oxidase"/>
    <property type="match status" value="1"/>
</dbReference>
<dbReference type="Pfam" id="PF22924">
    <property type="entry name" value="ACOX_C_alpha1"/>
    <property type="match status" value="1"/>
</dbReference>
<name>A0AA39CL28_9EURO</name>
<evidence type="ECO:0000256" key="2">
    <source>
        <dbReference type="ARBA" id="ARBA00001974"/>
    </source>
</evidence>
<keyword evidence="11" id="KW-0576">Peroxisome</keyword>
<evidence type="ECO:0000259" key="17">
    <source>
        <dbReference type="Pfam" id="PF22924"/>
    </source>
</evidence>
<evidence type="ECO:0000259" key="15">
    <source>
        <dbReference type="Pfam" id="PF01756"/>
    </source>
</evidence>
<evidence type="ECO:0000256" key="6">
    <source>
        <dbReference type="ARBA" id="ARBA00022630"/>
    </source>
</evidence>
<evidence type="ECO:0000256" key="12">
    <source>
        <dbReference type="PIRNR" id="PIRNR000168"/>
    </source>
</evidence>
<keyword evidence="8" id="KW-0276">Fatty acid metabolism</keyword>
<keyword evidence="10" id="KW-0443">Lipid metabolism</keyword>
<keyword evidence="6 12" id="KW-0285">Flavoprotein</keyword>
<comment type="catalytic activity">
    <reaction evidence="1">
        <text>a 2,3-saturated acyl-CoA + O2 = a (2E)-enoyl-CoA + H2O2</text>
        <dbReference type="Rhea" id="RHEA:38959"/>
        <dbReference type="ChEBI" id="CHEBI:15379"/>
        <dbReference type="ChEBI" id="CHEBI:16240"/>
        <dbReference type="ChEBI" id="CHEBI:58856"/>
        <dbReference type="ChEBI" id="CHEBI:65111"/>
        <dbReference type="EC" id="1.3.3.6"/>
    </reaction>
</comment>
<dbReference type="PANTHER" id="PTHR10909:SF250">
    <property type="entry name" value="PEROXISOMAL ACYL-COENZYME A OXIDASE 1"/>
    <property type="match status" value="1"/>
</dbReference>
<comment type="similarity">
    <text evidence="5 12">Belongs to the acyl-CoA oxidase family.</text>
</comment>
<dbReference type="InterPro" id="IPR036250">
    <property type="entry name" value="AcylCo_DH-like_C"/>
</dbReference>
<comment type="cofactor">
    <cofactor evidence="2">
        <name>FAD</name>
        <dbReference type="ChEBI" id="CHEBI:57692"/>
    </cofactor>
</comment>
<dbReference type="PANTHER" id="PTHR10909">
    <property type="entry name" value="ELECTRON TRANSPORT OXIDOREDUCTASE"/>
    <property type="match status" value="1"/>
</dbReference>
<dbReference type="Gene3D" id="1.20.140.10">
    <property type="entry name" value="Butyryl-CoA Dehydrogenase, subunit A, domain 3"/>
    <property type="match status" value="2"/>
</dbReference>
<keyword evidence="19" id="KW-1185">Reference proteome</keyword>
<keyword evidence="9" id="KW-0560">Oxidoreductase</keyword>
<comment type="subcellular location">
    <subcellularLocation>
        <location evidence="3">Peroxisome</location>
    </subcellularLocation>
</comment>
<keyword evidence="7 12" id="KW-0274">FAD</keyword>
<evidence type="ECO:0000256" key="13">
    <source>
        <dbReference type="PIRSR" id="PIRSR000168-1"/>
    </source>
</evidence>
<dbReference type="FunFam" id="2.40.110.10:FF:000003">
    <property type="entry name" value="Acyl-coenzyme A oxidase"/>
    <property type="match status" value="1"/>
</dbReference>
<dbReference type="FunFam" id="1.20.140.10:FF:000007">
    <property type="entry name" value="Acyl-coenzyme A oxidase"/>
    <property type="match status" value="1"/>
</dbReference>
<evidence type="ECO:0000256" key="1">
    <source>
        <dbReference type="ARBA" id="ARBA00001201"/>
    </source>
</evidence>
<dbReference type="SUPFAM" id="SSF56645">
    <property type="entry name" value="Acyl-CoA dehydrogenase NM domain-like"/>
    <property type="match status" value="1"/>
</dbReference>
<dbReference type="InterPro" id="IPR046373">
    <property type="entry name" value="Acyl-CoA_Oxase/DH_mid-dom_sf"/>
</dbReference>
<dbReference type="Gene3D" id="1.10.540.10">
    <property type="entry name" value="Acyl-CoA dehydrogenase/oxidase, N-terminal domain"/>
    <property type="match status" value="1"/>
</dbReference>
<dbReference type="Pfam" id="PF01756">
    <property type="entry name" value="ACOX"/>
    <property type="match status" value="1"/>
</dbReference>
<dbReference type="InterPro" id="IPR037069">
    <property type="entry name" value="AcylCoA_DH/ox_N_sf"/>
</dbReference>
<protein>
    <recommendedName>
        <fullName evidence="12">Acyl-coenzyme A oxidase</fullName>
    </recommendedName>
</protein>
<evidence type="ECO:0000256" key="14">
    <source>
        <dbReference type="PIRSR" id="PIRSR000168-2"/>
    </source>
</evidence>
<evidence type="ECO:0000256" key="8">
    <source>
        <dbReference type="ARBA" id="ARBA00022832"/>
    </source>
</evidence>
<gene>
    <name evidence="18" type="ORF">H2200_003812</name>
</gene>
<feature type="binding site" evidence="14">
    <location>
        <position position="197"/>
    </location>
    <ligand>
        <name>FAD</name>
        <dbReference type="ChEBI" id="CHEBI:57692"/>
    </ligand>
</feature>
<feature type="domain" description="Acyl-coenzyme A oxidase N-terminal" evidence="16">
    <location>
        <begin position="49"/>
        <end position="152"/>
    </location>
</feature>
<evidence type="ECO:0000256" key="4">
    <source>
        <dbReference type="ARBA" id="ARBA00004846"/>
    </source>
</evidence>
<reference evidence="18" key="1">
    <citation type="submission" date="2022-10" db="EMBL/GenBank/DDBJ databases">
        <title>Culturing micro-colonial fungi from biological soil crusts in the Mojave desert and describing Neophaeococcomyces mojavensis, and introducing the new genera and species Taxawa tesnikishii.</title>
        <authorList>
            <person name="Kurbessoian T."/>
            <person name="Stajich J.E."/>
        </authorList>
    </citation>
    <scope>NUCLEOTIDE SEQUENCE</scope>
    <source>
        <strain evidence="18">TK_41</strain>
    </source>
</reference>
<feature type="active site" description="Proton acceptor" evidence="13">
    <location>
        <position position="477"/>
    </location>
</feature>
<comment type="caution">
    <text evidence="18">The sequence shown here is derived from an EMBL/GenBank/DDBJ whole genome shotgun (WGS) entry which is preliminary data.</text>
</comment>
<dbReference type="InterPro" id="IPR012258">
    <property type="entry name" value="Acyl-CoA_oxidase"/>
</dbReference>
<dbReference type="GO" id="GO:0005504">
    <property type="term" value="F:fatty acid binding"/>
    <property type="evidence" value="ECO:0007669"/>
    <property type="project" value="TreeGrafter"/>
</dbReference>
<feature type="domain" description="Acyl-CoA oxidase C-terminal" evidence="15">
    <location>
        <begin position="531"/>
        <end position="693"/>
    </location>
</feature>
<evidence type="ECO:0000259" key="16">
    <source>
        <dbReference type="Pfam" id="PF14749"/>
    </source>
</evidence>
<dbReference type="EMBL" id="JAPDRK010000005">
    <property type="protein sequence ID" value="KAJ9612215.1"/>
    <property type="molecule type" value="Genomic_DNA"/>
</dbReference>
<dbReference type="FunFam" id="1.20.140.10:FF:000015">
    <property type="entry name" value="Acyl-coenzyme A oxidase"/>
    <property type="match status" value="1"/>
</dbReference>
<evidence type="ECO:0000256" key="9">
    <source>
        <dbReference type="ARBA" id="ARBA00023002"/>
    </source>
</evidence>
<sequence length="721" mass="80258">MSKASTRRSAPSWVTALTLAGPHGGDILSSERRNSNLDIDGLARLLLTEHGIQLQQRLLNVLENDPAFDKSGNYFDSRIERFKTSVSRAKRLHQLQQLHNWSEDELATAIELIGEPTAFSLHWKGFLPTLREQGTPEQHELFLRKAENMEIIGCYAQTELGHGSNVHSLETTATWKPSDRTFTLHSPSLTAAKWWVGTLGFCANYAIVMARLILKGKDYGPHPFLCQIRDLTTHTPLPGVYVGDIGPKVGYNTVDNGFLLLNHVKVPHINMLARFEADELATRHKAADVCFLRRFSRVDPDRDTYVPPHSPAVIYGTITKLRAALVSESARNLARGLTIAIRYCAVRRQGTDPDSKDEGAERQVLDHSLVQIRLFPRLAESLALAFTGQAMMKLHLEAKAALQIVRSGSGDESSMARRAKELFSEAHATSCGLKALATTAAVEGLEACRRACGGHGYSSFAGIGSIHADYMPSQTYEGDNYVLMQQTANYLLKTASSVVKGNGPSKATAENLARYLEKKHEQVRFDLAQGEDLVAAFGWRAAYLTFEILYRREDDGKTPNDLQVDYSLLSTAHSEFFVVSSMHQKLSSTDTISKINVETLSVTWDLFRLYALTRVVQAAHEFYKSAALDVRQVVAAERELLPGLLKSIRPHAVRLVDAWKLPDWLLDSSLGRYDGKVYEDLLYRASELNPLNRLVIDTRPDRGSEDADSIASRQSSRLVKL</sequence>
<accession>A0AA39CL28</accession>
<evidence type="ECO:0000256" key="10">
    <source>
        <dbReference type="ARBA" id="ARBA00023098"/>
    </source>
</evidence>
<evidence type="ECO:0000256" key="7">
    <source>
        <dbReference type="ARBA" id="ARBA00022827"/>
    </source>
</evidence>
<evidence type="ECO:0000256" key="11">
    <source>
        <dbReference type="ARBA" id="ARBA00023140"/>
    </source>
</evidence>
<dbReference type="GO" id="GO:0005777">
    <property type="term" value="C:peroxisome"/>
    <property type="evidence" value="ECO:0007669"/>
    <property type="project" value="UniProtKB-SubCell"/>
</dbReference>
<dbReference type="GO" id="GO:0033540">
    <property type="term" value="P:fatty acid beta-oxidation using acyl-CoA oxidase"/>
    <property type="evidence" value="ECO:0007669"/>
    <property type="project" value="TreeGrafter"/>
</dbReference>
<evidence type="ECO:0000256" key="3">
    <source>
        <dbReference type="ARBA" id="ARBA00004275"/>
    </source>
</evidence>
<feature type="domain" description="Acyl-CoA oxidase C-alpha1" evidence="17">
    <location>
        <begin position="315"/>
        <end position="492"/>
    </location>
</feature>